<feature type="signal peptide" evidence="10">
    <location>
        <begin position="1"/>
        <end position="20"/>
    </location>
</feature>
<feature type="repeat" description="TPR" evidence="7">
    <location>
        <begin position="200"/>
        <end position="233"/>
    </location>
</feature>
<dbReference type="InterPro" id="IPR011990">
    <property type="entry name" value="TPR-like_helical_dom_sf"/>
</dbReference>
<sequence>MKKYFVSFLLVLILVFPSFTVDKDIDTLKNNLKNSSGVEKIKILNELSEKLIEEDANQSIIYAKEAMQLSIDNSDIFSEIDSLNNIGYALIKLEKFENAIKSFQNAYGLSNENNYIKGQAYSKNGYGYVWAAAGDYTKALENYELSLELFKNSKDIQGEAYVNNNIGSVYESIGSADKALEFFINALKLNEQIDNKEEMATNYNNIGFINSEMNNFDEAFKYYSNALEIYEKNDNKRGMCDTYMNMGSFFRNFDYNDEAYGFYKKALKIAIEINSEEKISQGFINLASINEINGDFETALKLYNSSLEISKKFDSKEDIINAYNNIGTVYNKLKDYNKAIDNHTNAYDLAKNIVYKAGIESSLKNLANDYQKADDYQSANYYYVLYSEFKDALTEQENAKNFANSQTLYETEKKDKQISLQKEDLILKEKKARIQFIIIVIAGVFLLIVAVFLVIIAKEKKKSEKLLLNVLPKKVADDLKKFGKTKPKKFDNVTVYFSDVVGFTSMSSKFDPVFLIDELNDIFTTFDNIMEKHDCERIKTIGDAYFAVCGLPEANEKHAQNITNAALEIMKALKKRNETSEIEWRIRIGIHTGSLVGGVVGIKKYIYDLFGDTVNTASRMESNSEPMRINMSDYTYELVKDEYEFIERDPLEVKGKGMFKMYFLEGKKQCD</sequence>
<feature type="chain" id="PRO_5043639189" description="Guanylate cyclase domain-containing protein" evidence="10">
    <location>
        <begin position="21"/>
        <end position="671"/>
    </location>
</feature>
<gene>
    <name evidence="12" type="ORF">HLPR_09090</name>
</gene>
<evidence type="ECO:0000256" key="6">
    <source>
        <dbReference type="ARBA" id="ARBA00023239"/>
    </source>
</evidence>
<evidence type="ECO:0000256" key="9">
    <source>
        <dbReference type="SAM" id="Phobius"/>
    </source>
</evidence>
<dbReference type="GO" id="GO:0004016">
    <property type="term" value="F:adenylate cyclase activity"/>
    <property type="evidence" value="ECO:0007669"/>
    <property type="project" value="TreeGrafter"/>
</dbReference>
<dbReference type="InterPro" id="IPR050401">
    <property type="entry name" value="Cyclic_nucleotide_synthase"/>
</dbReference>
<evidence type="ECO:0000256" key="10">
    <source>
        <dbReference type="SAM" id="SignalP"/>
    </source>
</evidence>
<dbReference type="InterPro" id="IPR019734">
    <property type="entry name" value="TPR_rpt"/>
</dbReference>
<dbReference type="Proteomes" id="UP001321786">
    <property type="component" value="Chromosome"/>
</dbReference>
<evidence type="ECO:0000259" key="11">
    <source>
        <dbReference type="PROSITE" id="PS50125"/>
    </source>
</evidence>
<proteinExistence type="inferred from homology"/>
<dbReference type="InterPro" id="IPR001054">
    <property type="entry name" value="A/G_cyclase"/>
</dbReference>
<dbReference type="PROSITE" id="PS50005">
    <property type="entry name" value="TPR"/>
    <property type="match status" value="5"/>
</dbReference>
<dbReference type="PANTHER" id="PTHR11920:SF335">
    <property type="entry name" value="GUANYLATE CYCLASE"/>
    <property type="match status" value="1"/>
</dbReference>
<keyword evidence="7" id="KW-0802">TPR repeat</keyword>
<feature type="repeat" description="TPR" evidence="7">
    <location>
        <begin position="80"/>
        <end position="113"/>
    </location>
</feature>
<keyword evidence="2 9" id="KW-0812">Transmembrane</keyword>
<dbReference type="SUPFAM" id="SSF48452">
    <property type="entry name" value="TPR-like"/>
    <property type="match status" value="2"/>
</dbReference>
<dbReference type="AlphaFoldDB" id="A0AAU9EGL8"/>
<dbReference type="SUPFAM" id="SSF55073">
    <property type="entry name" value="Nucleotide cyclase"/>
    <property type="match status" value="1"/>
</dbReference>
<dbReference type="Pfam" id="PF13424">
    <property type="entry name" value="TPR_12"/>
    <property type="match status" value="2"/>
</dbReference>
<dbReference type="SMART" id="SM00028">
    <property type="entry name" value="TPR"/>
    <property type="match status" value="7"/>
</dbReference>
<evidence type="ECO:0000256" key="5">
    <source>
        <dbReference type="ARBA" id="ARBA00023136"/>
    </source>
</evidence>
<evidence type="ECO:0000256" key="3">
    <source>
        <dbReference type="ARBA" id="ARBA00022741"/>
    </source>
</evidence>
<dbReference type="PROSITE" id="PS00452">
    <property type="entry name" value="GUANYLATE_CYCLASE_1"/>
    <property type="match status" value="1"/>
</dbReference>
<dbReference type="EMBL" id="AP028654">
    <property type="protein sequence ID" value="BEP28578.1"/>
    <property type="molecule type" value="Genomic_DNA"/>
</dbReference>
<dbReference type="CDD" id="cd07302">
    <property type="entry name" value="CHD"/>
    <property type="match status" value="1"/>
</dbReference>
<dbReference type="Pfam" id="PF00211">
    <property type="entry name" value="Guanylate_cyc"/>
    <property type="match status" value="1"/>
</dbReference>
<dbReference type="PROSITE" id="PS50125">
    <property type="entry name" value="GUANYLATE_CYCLASE_2"/>
    <property type="match status" value="1"/>
</dbReference>
<dbReference type="SMART" id="SM00044">
    <property type="entry name" value="CYCc"/>
    <property type="match status" value="1"/>
</dbReference>
<feature type="domain" description="Guanylate cyclase" evidence="11">
    <location>
        <begin position="494"/>
        <end position="621"/>
    </location>
</feature>
<comment type="similarity">
    <text evidence="8">Belongs to the adenylyl cyclase class-4/guanylyl cyclase family.</text>
</comment>
<dbReference type="Gene3D" id="3.30.70.1230">
    <property type="entry name" value="Nucleotide cyclase"/>
    <property type="match status" value="1"/>
</dbReference>
<evidence type="ECO:0000256" key="8">
    <source>
        <dbReference type="RuleBase" id="RU000405"/>
    </source>
</evidence>
<keyword evidence="10" id="KW-0732">Signal</keyword>
<feature type="repeat" description="TPR" evidence="7">
    <location>
        <begin position="160"/>
        <end position="193"/>
    </location>
</feature>
<protein>
    <recommendedName>
        <fullName evidence="11">Guanylate cyclase domain-containing protein</fullName>
    </recommendedName>
</protein>
<dbReference type="GO" id="GO:0000166">
    <property type="term" value="F:nucleotide binding"/>
    <property type="evidence" value="ECO:0007669"/>
    <property type="project" value="UniProtKB-KW"/>
</dbReference>
<keyword evidence="6 8" id="KW-0456">Lyase</keyword>
<keyword evidence="5 9" id="KW-0472">Membrane</keyword>
<evidence type="ECO:0000256" key="4">
    <source>
        <dbReference type="ARBA" id="ARBA00022989"/>
    </source>
</evidence>
<organism evidence="12 13">
    <name type="scientific">Helicovermis profundi</name>
    <dbReference type="NCBI Taxonomy" id="3065157"/>
    <lineage>
        <taxon>Bacteria</taxon>
        <taxon>Bacillati</taxon>
        <taxon>Bacillota</taxon>
        <taxon>Clostridia</taxon>
        <taxon>Helicovermis</taxon>
    </lineage>
</organism>
<evidence type="ECO:0000256" key="7">
    <source>
        <dbReference type="PROSITE-ProRule" id="PRU00339"/>
    </source>
</evidence>
<evidence type="ECO:0000313" key="13">
    <source>
        <dbReference type="Proteomes" id="UP001321786"/>
    </source>
</evidence>
<dbReference type="InterPro" id="IPR018297">
    <property type="entry name" value="A/G_cyclase_CS"/>
</dbReference>
<name>A0AAU9EGL8_9FIRM</name>
<feature type="repeat" description="TPR" evidence="7">
    <location>
        <begin position="320"/>
        <end position="353"/>
    </location>
</feature>
<dbReference type="GO" id="GO:0035556">
    <property type="term" value="P:intracellular signal transduction"/>
    <property type="evidence" value="ECO:0007669"/>
    <property type="project" value="InterPro"/>
</dbReference>
<feature type="transmembrane region" description="Helical" evidence="9">
    <location>
        <begin position="436"/>
        <end position="457"/>
    </location>
</feature>
<dbReference type="GO" id="GO:0001653">
    <property type="term" value="F:peptide receptor activity"/>
    <property type="evidence" value="ECO:0007669"/>
    <property type="project" value="TreeGrafter"/>
</dbReference>
<dbReference type="GO" id="GO:0004383">
    <property type="term" value="F:guanylate cyclase activity"/>
    <property type="evidence" value="ECO:0007669"/>
    <property type="project" value="TreeGrafter"/>
</dbReference>
<dbReference type="Gene3D" id="1.25.40.10">
    <property type="entry name" value="Tetratricopeptide repeat domain"/>
    <property type="match status" value="2"/>
</dbReference>
<keyword evidence="13" id="KW-1185">Reference proteome</keyword>
<feature type="repeat" description="TPR" evidence="7">
    <location>
        <begin position="120"/>
        <end position="153"/>
    </location>
</feature>
<evidence type="ECO:0000313" key="12">
    <source>
        <dbReference type="EMBL" id="BEP28578.1"/>
    </source>
</evidence>
<dbReference type="RefSeq" id="WP_338536891.1">
    <property type="nucleotide sequence ID" value="NZ_AP028654.1"/>
</dbReference>
<dbReference type="Pfam" id="PF13181">
    <property type="entry name" value="TPR_8"/>
    <property type="match status" value="1"/>
</dbReference>
<accession>A0AAU9EGL8</accession>
<comment type="subcellular location">
    <subcellularLocation>
        <location evidence="1">Membrane</location>
    </subcellularLocation>
</comment>
<evidence type="ECO:0000256" key="2">
    <source>
        <dbReference type="ARBA" id="ARBA00022692"/>
    </source>
</evidence>
<evidence type="ECO:0000256" key="1">
    <source>
        <dbReference type="ARBA" id="ARBA00004370"/>
    </source>
</evidence>
<dbReference type="KEGG" id="hprf:HLPR_09090"/>
<dbReference type="GO" id="GO:0005886">
    <property type="term" value="C:plasma membrane"/>
    <property type="evidence" value="ECO:0007669"/>
    <property type="project" value="TreeGrafter"/>
</dbReference>
<keyword evidence="3" id="KW-0547">Nucleotide-binding</keyword>
<dbReference type="InterPro" id="IPR029787">
    <property type="entry name" value="Nucleotide_cyclase"/>
</dbReference>
<keyword evidence="4 9" id="KW-1133">Transmembrane helix</keyword>
<reference evidence="12 13" key="1">
    <citation type="submission" date="2023-08" db="EMBL/GenBank/DDBJ databases">
        <title>Helicovermis profunda gen. nov., sp. nov., a novel mesophilic, fermentative bacterium within the Bacillota from a deep-sea hydrothermal vent chimney.</title>
        <authorList>
            <person name="Miyazaki U."/>
            <person name="Mizutani D."/>
            <person name="Hashimoto Y."/>
            <person name="Tame A."/>
            <person name="Sawayama S."/>
            <person name="Miyazaki J."/>
            <person name="Takai K."/>
            <person name="Nakagawa S."/>
        </authorList>
    </citation>
    <scope>NUCLEOTIDE SEQUENCE [LARGE SCALE GENOMIC DNA]</scope>
    <source>
        <strain evidence="12 13">S502</strain>
    </source>
</reference>
<dbReference type="PANTHER" id="PTHR11920">
    <property type="entry name" value="GUANYLYL CYCLASE"/>
    <property type="match status" value="1"/>
</dbReference>
<dbReference type="GO" id="GO:0007168">
    <property type="term" value="P:receptor guanylyl cyclase signaling pathway"/>
    <property type="evidence" value="ECO:0007669"/>
    <property type="project" value="TreeGrafter"/>
</dbReference>